<protein>
    <recommendedName>
        <fullName evidence="4">Lipoprotein</fullName>
    </recommendedName>
</protein>
<evidence type="ECO:0000256" key="1">
    <source>
        <dbReference type="SAM" id="SignalP"/>
    </source>
</evidence>
<evidence type="ECO:0008006" key="4">
    <source>
        <dbReference type="Google" id="ProtNLM"/>
    </source>
</evidence>
<keyword evidence="1" id="KW-0732">Signal</keyword>
<dbReference type="OrthoDB" id="9255618at2"/>
<feature type="signal peptide" evidence="1">
    <location>
        <begin position="1"/>
        <end position="25"/>
    </location>
</feature>
<keyword evidence="3" id="KW-1185">Reference proteome</keyword>
<dbReference type="Proteomes" id="UP000005695">
    <property type="component" value="Unassembled WGS sequence"/>
</dbReference>
<name>Q1JWE9_DESA6</name>
<evidence type="ECO:0000313" key="3">
    <source>
        <dbReference type="Proteomes" id="UP000005695"/>
    </source>
</evidence>
<dbReference type="EMBL" id="AAEW02000022">
    <property type="protein sequence ID" value="EAT14534.1"/>
    <property type="molecule type" value="Genomic_DNA"/>
</dbReference>
<evidence type="ECO:0000313" key="2">
    <source>
        <dbReference type="EMBL" id="EAT14534.1"/>
    </source>
</evidence>
<proteinExistence type="predicted"/>
<reference evidence="2" key="1">
    <citation type="submission" date="2006-05" db="EMBL/GenBank/DDBJ databases">
        <title>Annotation of the draft genome assembly of Desulfuromonas acetoxidans DSM 684.</title>
        <authorList>
            <consortium name="US DOE Joint Genome Institute (JGI-ORNL)"/>
            <person name="Larimer F."/>
            <person name="Land M."/>
            <person name="Hauser L."/>
        </authorList>
    </citation>
    <scope>NUCLEOTIDE SEQUENCE [LARGE SCALE GENOMIC DNA]</scope>
    <source>
        <strain evidence="2">DSM 684</strain>
    </source>
</reference>
<reference evidence="2" key="2">
    <citation type="submission" date="2006-05" db="EMBL/GenBank/DDBJ databases">
        <title>Sequencing of the draft genome and assembly of Desulfuromonas acetoxidans DSM 684.</title>
        <authorList>
            <consortium name="US DOE Joint Genome Institute (JGI-PGF)"/>
            <person name="Copeland A."/>
            <person name="Lucas S."/>
            <person name="Lapidus A."/>
            <person name="Barry K."/>
            <person name="Detter J.C."/>
            <person name="Glavina del Rio T."/>
            <person name="Hammon N."/>
            <person name="Israni S."/>
            <person name="Dalin E."/>
            <person name="Tice H."/>
            <person name="Bruce D."/>
            <person name="Pitluck S."/>
            <person name="Richardson P."/>
        </authorList>
    </citation>
    <scope>NUCLEOTIDE SEQUENCE [LARGE SCALE GENOMIC DNA]</scope>
    <source>
        <strain evidence="2">DSM 684</strain>
    </source>
</reference>
<gene>
    <name evidence="2" type="ORF">Dace_0333</name>
</gene>
<comment type="caution">
    <text evidence="2">The sequence shown here is derived from an EMBL/GenBank/DDBJ whole genome shotgun (WGS) entry which is preliminary data.</text>
</comment>
<organism evidence="2 3">
    <name type="scientific">Desulfuromonas acetoxidans (strain DSM 684 / 11070)</name>
    <dbReference type="NCBI Taxonomy" id="281689"/>
    <lineage>
        <taxon>Bacteria</taxon>
        <taxon>Pseudomonadati</taxon>
        <taxon>Thermodesulfobacteriota</taxon>
        <taxon>Desulfuromonadia</taxon>
        <taxon>Desulfuromonadales</taxon>
        <taxon>Desulfuromonadaceae</taxon>
        <taxon>Desulfuromonas</taxon>
    </lineage>
</organism>
<sequence>MHRFRFAFMLLAIVLISGCGGGRLATQDPTIESVAIVSFTVNNYGFFGQGPINQQLINDNINSMLNDTEQILAKRWSIKPVKSFIDNPEYQTLTVANAKRGLSSPIIDNCTMPICSDNRNAIVKGILTTDQAKQLCASLEVDAVLMVYSEWTIDTGKFVPTVKALTKNCFSMYDKNGTRLPYMRKDLRGERVIGGPFAGVHINEGTIDQWVTAYHKSVTALFQR</sequence>
<accession>Q1JWE9</accession>
<dbReference type="PROSITE" id="PS51257">
    <property type="entry name" value="PROKAR_LIPOPROTEIN"/>
    <property type="match status" value="1"/>
</dbReference>
<feature type="chain" id="PRO_5004192560" description="Lipoprotein" evidence="1">
    <location>
        <begin position="26"/>
        <end position="224"/>
    </location>
</feature>
<dbReference type="AlphaFoldDB" id="Q1JWE9"/>